<evidence type="ECO:0000313" key="3">
    <source>
        <dbReference type="EMBL" id="MFA9461030.1"/>
    </source>
</evidence>
<feature type="compositionally biased region" description="Pro residues" evidence="1">
    <location>
        <begin position="419"/>
        <end position="431"/>
    </location>
</feature>
<organism evidence="3 4">
    <name type="scientific">Thiohalorhabdus methylotrophus</name>
    <dbReference type="NCBI Taxonomy" id="3242694"/>
    <lineage>
        <taxon>Bacteria</taxon>
        <taxon>Pseudomonadati</taxon>
        <taxon>Pseudomonadota</taxon>
        <taxon>Gammaproteobacteria</taxon>
        <taxon>Thiohalorhabdales</taxon>
        <taxon>Thiohalorhabdaceae</taxon>
        <taxon>Thiohalorhabdus</taxon>
    </lineage>
</organism>
<evidence type="ECO:0000313" key="4">
    <source>
        <dbReference type="Proteomes" id="UP001575181"/>
    </source>
</evidence>
<keyword evidence="4" id="KW-1185">Reference proteome</keyword>
<dbReference type="InterPro" id="IPR012337">
    <property type="entry name" value="RNaseH-like_sf"/>
</dbReference>
<protein>
    <submittedName>
        <fullName evidence="3">IS701 family transposase</fullName>
    </submittedName>
</protein>
<comment type="caution">
    <text evidence="3">The sequence shown here is derived from an EMBL/GenBank/DDBJ whole genome shotgun (WGS) entry which is preliminary data.</text>
</comment>
<evidence type="ECO:0000259" key="2">
    <source>
        <dbReference type="Pfam" id="PF13546"/>
    </source>
</evidence>
<dbReference type="PANTHER" id="PTHR33627">
    <property type="entry name" value="TRANSPOSASE"/>
    <property type="match status" value="1"/>
</dbReference>
<accession>A0ABV4TY65</accession>
<feature type="region of interest" description="Disordered" evidence="1">
    <location>
        <begin position="404"/>
        <end position="447"/>
    </location>
</feature>
<dbReference type="SUPFAM" id="SSF53098">
    <property type="entry name" value="Ribonuclease H-like"/>
    <property type="match status" value="1"/>
</dbReference>
<sequence length="447" mass="48886">MGIPQAGEDPLPDLEAFLAPFGRLLKRSESRHALERYTTGLLANIPHKTASAMGEVLPGTNGQRLQELLTRTRWNAEAMDRLRIQHLSWHARAGQGALIFDDTGLPKKGGASVGVGRQYSGTLGRVDNCQVLVTAHYVDRAFDWPVNARLYLPQDWADDPARRRRAQVPEAVPFRTKGEIALTLFDEARVAGLTVGAVVADAGYGDQAPFLDGLEARDQPYAVAVGKQAPFRDAAAVESDPGDPEPPPYQGVGRPRKASTLADRVPKATAEALIGELPESAWQEVAWRQGTQGALVKEFAAHRVYRSGSRGAHRPTRGWLVGERPRPGHAGDTKYYFAWGLDEMPLAELVALIHVRWAIERFYQDAKGELGLDDYEGRLWPGFHRHVALVMLAHSYLALQRALGPSTERPPPKDGDPGNEPPDPGGFPPSGPGEHRRPEAPCPDNLV</sequence>
<dbReference type="Pfam" id="PF13546">
    <property type="entry name" value="DDE_5"/>
    <property type="match status" value="1"/>
</dbReference>
<dbReference type="PANTHER" id="PTHR33627:SF1">
    <property type="entry name" value="TRANSPOSASE"/>
    <property type="match status" value="1"/>
</dbReference>
<evidence type="ECO:0000256" key="1">
    <source>
        <dbReference type="SAM" id="MobiDB-lite"/>
    </source>
</evidence>
<dbReference type="Proteomes" id="UP001575181">
    <property type="component" value="Unassembled WGS sequence"/>
</dbReference>
<feature type="domain" description="Transposase IS701-like DDE" evidence="2">
    <location>
        <begin position="21"/>
        <end position="293"/>
    </location>
</feature>
<dbReference type="InterPro" id="IPR038721">
    <property type="entry name" value="IS701-like_DDE_dom"/>
</dbReference>
<proteinExistence type="predicted"/>
<reference evidence="3 4" key="1">
    <citation type="submission" date="2024-08" db="EMBL/GenBank/DDBJ databases">
        <title>Whole-genome sequencing of halo(alkali)philic microorganisms from hypersaline lakes.</title>
        <authorList>
            <person name="Sorokin D.Y."/>
            <person name="Merkel A.Y."/>
            <person name="Messina E."/>
            <person name="Yakimov M."/>
        </authorList>
    </citation>
    <scope>NUCLEOTIDE SEQUENCE [LARGE SCALE GENOMIC DNA]</scope>
    <source>
        <strain evidence="3 4">Cl-TMA</strain>
    </source>
</reference>
<gene>
    <name evidence="3" type="ORF">ACERLL_09365</name>
</gene>
<name>A0ABV4TY65_9GAMM</name>
<dbReference type="RefSeq" id="WP_373655818.1">
    <property type="nucleotide sequence ID" value="NZ_JBGUAW010000006.1"/>
</dbReference>
<dbReference type="InterPro" id="IPR039365">
    <property type="entry name" value="IS701-like"/>
</dbReference>
<dbReference type="EMBL" id="JBGUAW010000006">
    <property type="protein sequence ID" value="MFA9461030.1"/>
    <property type="molecule type" value="Genomic_DNA"/>
</dbReference>
<feature type="region of interest" description="Disordered" evidence="1">
    <location>
        <begin position="236"/>
        <end position="258"/>
    </location>
</feature>
<dbReference type="NCBIfam" id="NF033540">
    <property type="entry name" value="transpos_IS701"/>
    <property type="match status" value="1"/>
</dbReference>